<name>A0ABV2HCC7_9HYPH</name>
<evidence type="ECO:0000313" key="2">
    <source>
        <dbReference type="Proteomes" id="UP001549031"/>
    </source>
</evidence>
<dbReference type="EMBL" id="JBEPLJ010000020">
    <property type="protein sequence ID" value="MET3588154.1"/>
    <property type="molecule type" value="Genomic_DNA"/>
</dbReference>
<dbReference type="Proteomes" id="UP001549031">
    <property type="component" value="Unassembled WGS sequence"/>
</dbReference>
<organism evidence="1 2">
    <name type="scientific">Pseudorhizobium tarimense</name>
    <dbReference type="NCBI Taxonomy" id="1079109"/>
    <lineage>
        <taxon>Bacteria</taxon>
        <taxon>Pseudomonadati</taxon>
        <taxon>Pseudomonadota</taxon>
        <taxon>Alphaproteobacteria</taxon>
        <taxon>Hyphomicrobiales</taxon>
        <taxon>Rhizobiaceae</taxon>
        <taxon>Rhizobium/Agrobacterium group</taxon>
        <taxon>Pseudorhizobium</taxon>
    </lineage>
</organism>
<accession>A0ABV2HCC7</accession>
<proteinExistence type="predicted"/>
<evidence type="ECO:0000313" key="1">
    <source>
        <dbReference type="EMBL" id="MET3588154.1"/>
    </source>
</evidence>
<comment type="caution">
    <text evidence="1">The sequence shown here is derived from an EMBL/GenBank/DDBJ whole genome shotgun (WGS) entry which is preliminary data.</text>
</comment>
<protein>
    <submittedName>
        <fullName evidence="1">Uncharacterized protein</fullName>
    </submittedName>
</protein>
<sequence length="108" mass="12430">MTAPDLYLGNRRITRQPDGKLVFGGEGRWSTLWWRWCASIRPHFRPDGRQGKAEPGIDDGNRTRHCPLSPLGSRCNLVMNRYLDEAQDEDASAFSHSSWRRARRCGLM</sequence>
<gene>
    <name evidence="1" type="ORF">ABID21_004287</name>
</gene>
<reference evidence="1 2" key="1">
    <citation type="submission" date="2024-06" db="EMBL/GenBank/DDBJ databases">
        <title>Genomic Encyclopedia of Type Strains, Phase IV (KMG-IV): sequencing the most valuable type-strain genomes for metagenomic binning, comparative biology and taxonomic classification.</title>
        <authorList>
            <person name="Goeker M."/>
        </authorList>
    </citation>
    <scope>NUCLEOTIDE SEQUENCE [LARGE SCALE GENOMIC DNA]</scope>
    <source>
        <strain evidence="1 2">DSM 105042</strain>
    </source>
</reference>
<keyword evidence="2" id="KW-1185">Reference proteome</keyword>